<proteinExistence type="inferred from homology"/>
<dbReference type="AlphaFoldDB" id="A0ABC8TLP7"/>
<evidence type="ECO:0000256" key="5">
    <source>
        <dbReference type="ARBA" id="ARBA00023163"/>
    </source>
</evidence>
<comment type="similarity">
    <text evidence="2 8">Belongs to the Aux/IAA family.</text>
</comment>
<keyword evidence="4 8" id="KW-0805">Transcription regulation</keyword>
<evidence type="ECO:0000256" key="4">
    <source>
        <dbReference type="ARBA" id="ARBA00023015"/>
    </source>
</evidence>
<evidence type="ECO:0000313" key="11">
    <source>
        <dbReference type="EMBL" id="CAK9170392.1"/>
    </source>
</evidence>
<evidence type="ECO:0000256" key="3">
    <source>
        <dbReference type="ARBA" id="ARBA00022491"/>
    </source>
</evidence>
<dbReference type="InterPro" id="IPR003311">
    <property type="entry name" value="AUX_IAA"/>
</dbReference>
<sequence>MELELGLAPPTQSRPMVGFDLNNVFKPNEMVRNGCSLEIKHYVKDKNTSAEAFEQERIETETSSVLMWNGQPNEEDDERRQKRRRSNTIIKRSGEEDHHLMGWPPIKSWRGKLYDGHQGCRIATHWTTERGSNRTNSTYIKVKMEGVAIGRKIDLQLHHSYQTLANSLINMFVKSK</sequence>
<dbReference type="Proteomes" id="UP001642360">
    <property type="component" value="Unassembled WGS sequence"/>
</dbReference>
<evidence type="ECO:0000256" key="9">
    <source>
        <dbReference type="SAM" id="MobiDB-lite"/>
    </source>
</evidence>
<feature type="domain" description="PB1" evidence="10">
    <location>
        <begin position="137"/>
        <end position="176"/>
    </location>
</feature>
<keyword evidence="3 8" id="KW-0678">Repressor</keyword>
<evidence type="ECO:0000256" key="6">
    <source>
        <dbReference type="ARBA" id="ARBA00023242"/>
    </source>
</evidence>
<evidence type="ECO:0000259" key="10">
    <source>
        <dbReference type="PROSITE" id="PS51745"/>
    </source>
</evidence>
<keyword evidence="5 8" id="KW-0804">Transcription</keyword>
<feature type="compositionally biased region" description="Polar residues" evidence="9">
    <location>
        <begin position="62"/>
        <end position="72"/>
    </location>
</feature>
<accession>A0ABC8TLP7</accession>
<evidence type="ECO:0000256" key="7">
    <source>
        <dbReference type="ARBA" id="ARBA00023294"/>
    </source>
</evidence>
<evidence type="ECO:0000256" key="8">
    <source>
        <dbReference type="RuleBase" id="RU004549"/>
    </source>
</evidence>
<comment type="subcellular location">
    <subcellularLocation>
        <location evidence="1 8">Nucleus</location>
    </subcellularLocation>
</comment>
<dbReference type="PANTHER" id="PTHR31734:SF38">
    <property type="entry name" value="AUXIN-RESPONSIVE PROTEIN IAA29"/>
    <property type="match status" value="1"/>
</dbReference>
<dbReference type="GO" id="GO:0005634">
    <property type="term" value="C:nucleus"/>
    <property type="evidence" value="ECO:0007669"/>
    <property type="project" value="UniProtKB-SubCell"/>
</dbReference>
<evidence type="ECO:0000256" key="2">
    <source>
        <dbReference type="ARBA" id="ARBA00006728"/>
    </source>
</evidence>
<evidence type="ECO:0000256" key="1">
    <source>
        <dbReference type="ARBA" id="ARBA00004123"/>
    </source>
</evidence>
<name>A0ABC8TLP7_9AQUA</name>
<dbReference type="Pfam" id="PF02309">
    <property type="entry name" value="AUX_IAA"/>
    <property type="match status" value="1"/>
</dbReference>
<dbReference type="Gene3D" id="3.10.20.90">
    <property type="entry name" value="Phosphatidylinositol 3-kinase Catalytic Subunit, Chain A, domain 1"/>
    <property type="match status" value="1"/>
</dbReference>
<protein>
    <recommendedName>
        <fullName evidence="8">Auxin-responsive protein</fullName>
    </recommendedName>
</protein>
<reference evidence="11 12" key="1">
    <citation type="submission" date="2024-02" db="EMBL/GenBank/DDBJ databases">
        <authorList>
            <person name="Vignale AGUSTIN F."/>
            <person name="Sosa J E."/>
            <person name="Modenutti C."/>
        </authorList>
    </citation>
    <scope>NUCLEOTIDE SEQUENCE [LARGE SCALE GENOMIC DNA]</scope>
</reference>
<keyword evidence="6 8" id="KW-0539">Nucleus</keyword>
<dbReference type="PROSITE" id="PS51745">
    <property type="entry name" value="PB1"/>
    <property type="match status" value="1"/>
</dbReference>
<keyword evidence="7 8" id="KW-0927">Auxin signaling pathway</keyword>
<organism evidence="11 12">
    <name type="scientific">Ilex paraguariensis</name>
    <name type="common">yerba mate</name>
    <dbReference type="NCBI Taxonomy" id="185542"/>
    <lineage>
        <taxon>Eukaryota</taxon>
        <taxon>Viridiplantae</taxon>
        <taxon>Streptophyta</taxon>
        <taxon>Embryophyta</taxon>
        <taxon>Tracheophyta</taxon>
        <taxon>Spermatophyta</taxon>
        <taxon>Magnoliopsida</taxon>
        <taxon>eudicotyledons</taxon>
        <taxon>Gunneridae</taxon>
        <taxon>Pentapetalae</taxon>
        <taxon>asterids</taxon>
        <taxon>campanulids</taxon>
        <taxon>Aquifoliales</taxon>
        <taxon>Aquifoliaceae</taxon>
        <taxon>Ilex</taxon>
    </lineage>
</organism>
<dbReference type="InterPro" id="IPR053793">
    <property type="entry name" value="PB1-like"/>
</dbReference>
<keyword evidence="12" id="KW-1185">Reference proteome</keyword>
<dbReference type="InterPro" id="IPR033389">
    <property type="entry name" value="AUX/IAA_dom"/>
</dbReference>
<dbReference type="PANTHER" id="PTHR31734">
    <property type="entry name" value="AUXIN-RESPONSIVE PROTEIN IAA17"/>
    <property type="match status" value="1"/>
</dbReference>
<feature type="region of interest" description="Disordered" evidence="9">
    <location>
        <begin position="62"/>
        <end position="85"/>
    </location>
</feature>
<comment type="subunit">
    <text evidence="8">Homodimers and heterodimers.</text>
</comment>
<evidence type="ECO:0000313" key="12">
    <source>
        <dbReference type="Proteomes" id="UP001642360"/>
    </source>
</evidence>
<gene>
    <name evidence="11" type="ORF">ILEXP_LOCUS39874</name>
</gene>
<comment type="function">
    <text evidence="8">Aux/IAA proteins are short-lived transcriptional factors that function as repressors of early auxin response genes at low auxin concentrations.</text>
</comment>
<comment type="caution">
    <text evidence="11">The sequence shown here is derived from an EMBL/GenBank/DDBJ whole genome shotgun (WGS) entry which is preliminary data.</text>
</comment>
<dbReference type="EMBL" id="CAUOFW020005491">
    <property type="protein sequence ID" value="CAK9170392.1"/>
    <property type="molecule type" value="Genomic_DNA"/>
</dbReference>
<dbReference type="GO" id="GO:0009734">
    <property type="term" value="P:auxin-activated signaling pathway"/>
    <property type="evidence" value="ECO:0007669"/>
    <property type="project" value="UniProtKB-UniRule"/>
</dbReference>